<organism evidence="3 4">
    <name type="scientific">Mycetomoellerius zeteki</name>
    <dbReference type="NCBI Taxonomy" id="64791"/>
    <lineage>
        <taxon>Eukaryota</taxon>
        <taxon>Metazoa</taxon>
        <taxon>Ecdysozoa</taxon>
        <taxon>Arthropoda</taxon>
        <taxon>Hexapoda</taxon>
        <taxon>Insecta</taxon>
        <taxon>Pterygota</taxon>
        <taxon>Neoptera</taxon>
        <taxon>Endopterygota</taxon>
        <taxon>Hymenoptera</taxon>
        <taxon>Apocrita</taxon>
        <taxon>Aculeata</taxon>
        <taxon>Formicoidea</taxon>
        <taxon>Formicidae</taxon>
        <taxon>Myrmicinae</taxon>
        <taxon>Mycetomoellerius</taxon>
    </lineage>
</organism>
<evidence type="ECO:0000256" key="1">
    <source>
        <dbReference type="SAM" id="MobiDB-lite"/>
    </source>
</evidence>
<evidence type="ECO:0000313" key="4">
    <source>
        <dbReference type="Proteomes" id="UP000075809"/>
    </source>
</evidence>
<evidence type="ECO:0000313" key="3">
    <source>
        <dbReference type="EMBL" id="KYQ56755.1"/>
    </source>
</evidence>
<feature type="region of interest" description="Disordered" evidence="1">
    <location>
        <begin position="101"/>
        <end position="136"/>
    </location>
</feature>
<dbReference type="Proteomes" id="UP000075809">
    <property type="component" value="Unassembled WGS sequence"/>
</dbReference>
<name>A0A151X8Q2_9HYME</name>
<reference evidence="3 4" key="1">
    <citation type="submission" date="2015-09" db="EMBL/GenBank/DDBJ databases">
        <title>Trachymyrmex zeteki WGS genome.</title>
        <authorList>
            <person name="Nygaard S."/>
            <person name="Hu H."/>
            <person name="Boomsma J."/>
            <person name="Zhang G."/>
        </authorList>
    </citation>
    <scope>NUCLEOTIDE SEQUENCE [LARGE SCALE GENOMIC DNA]</scope>
    <source>
        <strain evidence="3">Tzet28-1</strain>
        <tissue evidence="3">Whole body</tissue>
    </source>
</reference>
<feature type="transmembrane region" description="Helical" evidence="2">
    <location>
        <begin position="137"/>
        <end position="157"/>
    </location>
</feature>
<protein>
    <submittedName>
        <fullName evidence="3">Uncharacterized protein</fullName>
    </submittedName>
</protein>
<gene>
    <name evidence="3" type="ORF">ALC60_04354</name>
</gene>
<accession>A0A151X8Q2</accession>
<feature type="region of interest" description="Disordered" evidence="1">
    <location>
        <begin position="1"/>
        <end position="24"/>
    </location>
</feature>
<keyword evidence="2" id="KW-0812">Transmembrane</keyword>
<evidence type="ECO:0000256" key="2">
    <source>
        <dbReference type="SAM" id="Phobius"/>
    </source>
</evidence>
<feature type="compositionally biased region" description="Basic residues" evidence="1">
    <location>
        <begin position="121"/>
        <end position="136"/>
    </location>
</feature>
<dbReference type="EMBL" id="KQ982409">
    <property type="protein sequence ID" value="KYQ56755.1"/>
    <property type="molecule type" value="Genomic_DNA"/>
</dbReference>
<dbReference type="AlphaFoldDB" id="A0A151X8Q2"/>
<keyword evidence="2" id="KW-0472">Membrane</keyword>
<keyword evidence="2" id="KW-1133">Transmembrane helix</keyword>
<feature type="region of interest" description="Disordered" evidence="1">
    <location>
        <begin position="58"/>
        <end position="77"/>
    </location>
</feature>
<keyword evidence="4" id="KW-1185">Reference proteome</keyword>
<sequence>MKKARERIANVETQRAKDQNGERKATYRRVVSHVATPSTYIATALLSSLLSELASLSSSLSSSSPSSSSSSSSSSLSCRVLTGQRWRQRRGTSAATLTPVLDSARSSPVDKPTGRYIHAYQQRRRRRRRRRHRRRRCRYRAATPAPTTILIFVVVALS</sequence>
<proteinExistence type="predicted"/>